<evidence type="ECO:0008006" key="3">
    <source>
        <dbReference type="Google" id="ProtNLM"/>
    </source>
</evidence>
<dbReference type="AlphaFoldDB" id="B8IT63"/>
<protein>
    <recommendedName>
        <fullName evidence="3">Cation efflux protein cytoplasmic domain-containing protein</fullName>
    </recommendedName>
</protein>
<accession>B8IT63</accession>
<dbReference type="RefSeq" id="WP_015928638.1">
    <property type="nucleotide sequence ID" value="NC_011894.1"/>
</dbReference>
<evidence type="ECO:0000313" key="2">
    <source>
        <dbReference type="Proteomes" id="UP000008207"/>
    </source>
</evidence>
<organism evidence="1 2">
    <name type="scientific">Methylobacterium nodulans (strain LMG 21967 / CNCM I-2342 / ORS 2060)</name>
    <dbReference type="NCBI Taxonomy" id="460265"/>
    <lineage>
        <taxon>Bacteria</taxon>
        <taxon>Pseudomonadati</taxon>
        <taxon>Pseudomonadota</taxon>
        <taxon>Alphaproteobacteria</taxon>
        <taxon>Hyphomicrobiales</taxon>
        <taxon>Methylobacteriaceae</taxon>
        <taxon>Methylobacterium</taxon>
    </lineage>
</organism>
<dbReference type="KEGG" id="mno:Mnod_1960"/>
<proteinExistence type="predicted"/>
<dbReference type="Proteomes" id="UP000008207">
    <property type="component" value="Chromosome"/>
</dbReference>
<evidence type="ECO:0000313" key="1">
    <source>
        <dbReference type="EMBL" id="ACL56949.1"/>
    </source>
</evidence>
<gene>
    <name evidence="1" type="ordered locus">Mnod_1960</name>
</gene>
<keyword evidence="2" id="KW-1185">Reference proteome</keyword>
<dbReference type="EMBL" id="CP001349">
    <property type="protein sequence ID" value="ACL56949.1"/>
    <property type="molecule type" value="Genomic_DNA"/>
</dbReference>
<sequence>MKRETRTRTEIANILLRHIQRIPGSEHIKGIRIQPHTDAAALPSVAIDVDAGARHQADTAIRAIRRMVPVLYHLYDVRNFTVH</sequence>
<reference evidence="1 2" key="1">
    <citation type="submission" date="2009-01" db="EMBL/GenBank/DDBJ databases">
        <title>Complete sequence of chromosome of Methylobacterium nodulans ORS 2060.</title>
        <authorList>
            <consortium name="US DOE Joint Genome Institute"/>
            <person name="Lucas S."/>
            <person name="Copeland A."/>
            <person name="Lapidus A."/>
            <person name="Glavina del Rio T."/>
            <person name="Dalin E."/>
            <person name="Tice H."/>
            <person name="Bruce D."/>
            <person name="Goodwin L."/>
            <person name="Pitluck S."/>
            <person name="Sims D."/>
            <person name="Brettin T."/>
            <person name="Detter J.C."/>
            <person name="Han C."/>
            <person name="Larimer F."/>
            <person name="Land M."/>
            <person name="Hauser L."/>
            <person name="Kyrpides N."/>
            <person name="Ivanova N."/>
            <person name="Marx C.J."/>
            <person name="Richardson P."/>
        </authorList>
    </citation>
    <scope>NUCLEOTIDE SEQUENCE [LARGE SCALE GENOMIC DNA]</scope>
    <source>
        <strain evidence="2">LMG 21967 / CNCM I-2342 / ORS 2060</strain>
    </source>
</reference>
<dbReference type="OrthoDB" id="8450621at2"/>
<name>B8IT63_METNO</name>
<dbReference type="HOGENOM" id="CLU_193722_0_0_5"/>